<reference evidence="1" key="3">
    <citation type="submission" date="2016-05" db="EMBL/GenBank/DDBJ databases">
        <title>WGS assembly of Xenopus tropicalis.</title>
        <authorList>
            <person name="Sessions A."/>
            <person name="Jenkins J."/>
            <person name="Mitros T."/>
            <person name="Lyons J.T."/>
            <person name="Dichmann D.S."/>
            <person name="Robert J."/>
            <person name="Harland R.M."/>
            <person name="Rokhsar D.S."/>
        </authorList>
    </citation>
    <scope>NUCLEOTIDE SEQUENCE</scope>
    <source>
        <strain evidence="1">Nigerian</strain>
    </source>
</reference>
<gene>
    <name evidence="1" type="ORF">XENTR_v90027577mg</name>
</gene>
<dbReference type="EMBL" id="KV460536">
    <property type="protein sequence ID" value="OCA17042.1"/>
    <property type="molecule type" value="Genomic_DNA"/>
</dbReference>
<dbReference type="AlphaFoldDB" id="A0A1B8Y280"/>
<accession>A0A1B8Y280</accession>
<organism evidence="1">
    <name type="scientific">Xenopus tropicalis</name>
    <name type="common">Western clawed frog</name>
    <name type="synonym">Silurana tropicalis</name>
    <dbReference type="NCBI Taxonomy" id="8364"/>
    <lineage>
        <taxon>Eukaryota</taxon>
        <taxon>Metazoa</taxon>
        <taxon>Chordata</taxon>
        <taxon>Craniata</taxon>
        <taxon>Vertebrata</taxon>
        <taxon>Euteleostomi</taxon>
        <taxon>Amphibia</taxon>
        <taxon>Batrachia</taxon>
        <taxon>Anura</taxon>
        <taxon>Pipoidea</taxon>
        <taxon>Pipidae</taxon>
        <taxon>Xenopodinae</taxon>
        <taxon>Xenopus</taxon>
        <taxon>Silurana</taxon>
    </lineage>
</organism>
<dbReference type="PANTHER" id="PTHR35967:SF1">
    <property type="entry name" value="UPF0450 PROTEIN C17ORF58"/>
    <property type="match status" value="1"/>
</dbReference>
<reference evidence="1" key="1">
    <citation type="submission" date="2009-11" db="EMBL/GenBank/DDBJ databases">
        <authorList>
            <consortium name="US DOE Joint Genome Institute (JGI-PGF)"/>
            <person name="Ottilar R."/>
            <person name="Schmutz J."/>
            <person name="Salamov A."/>
            <person name="Cheng J.F."/>
            <person name="Lucas S."/>
            <person name="Pitluck S."/>
            <person name="Gundlach H."/>
            <person name="Guo Y."/>
            <person name="Haberer G."/>
            <person name="Nasrallah J."/>
            <person name="Mayer K.F.X."/>
            <person name="van de Peer Y."/>
            <person name="Weigel D."/>
            <person name="Grigoriev I.V."/>
        </authorList>
    </citation>
    <scope>NUCLEOTIDE SEQUENCE</scope>
    <source>
        <strain evidence="1">Nigerian</strain>
    </source>
</reference>
<dbReference type="PANTHER" id="PTHR35967">
    <property type="entry name" value="UPF0450 PROTEIN C17ORF58"/>
    <property type="match status" value="1"/>
</dbReference>
<evidence type="ECO:0000313" key="1">
    <source>
        <dbReference type="EMBL" id="OCA17042.1"/>
    </source>
</evidence>
<proteinExistence type="predicted"/>
<name>A0A1B8Y280_XENTR</name>
<reference evidence="1" key="2">
    <citation type="journal article" date="2010" name="Science">
        <title>The genome of the Western clawed frog Xenopus tropicalis.</title>
        <authorList>
            <person name="Hellsten U."/>
            <person name="Harland R.M."/>
            <person name="Gilchrist M.J."/>
            <person name="Hendrix D."/>
            <person name="Jurka J."/>
            <person name="Kapitonov V."/>
            <person name="Ovcharenko I."/>
            <person name="Putnam N.H."/>
            <person name="Shu S."/>
            <person name="Taher L."/>
            <person name="Blitz I.L."/>
            <person name="Blumberg B."/>
            <person name="Dichmann D.S."/>
            <person name="Dubchak I."/>
            <person name="Amaya E."/>
            <person name="Detter J.C."/>
            <person name="Fletcher R."/>
            <person name="Gerhard D.S."/>
            <person name="Goodstein D."/>
            <person name="Graves T."/>
            <person name="Grigoriev I.V."/>
            <person name="Grimwood J."/>
            <person name="Kawashima T."/>
            <person name="Lindquist E."/>
            <person name="Lucas S.M."/>
            <person name="Mead P.E."/>
            <person name="Mitros T."/>
            <person name="Ogino H."/>
            <person name="Ohta Y."/>
            <person name="Poliakov A.V."/>
            <person name="Pollet N."/>
            <person name="Robert J."/>
            <person name="Salamov A."/>
            <person name="Sater A.K."/>
            <person name="Schmutz J."/>
            <person name="Terry A."/>
            <person name="Vize P.D."/>
            <person name="Warren W.C."/>
            <person name="Wells D."/>
            <person name="Wills A."/>
            <person name="Wilson R.K."/>
            <person name="Zimmerman L.B."/>
            <person name="Zorn A.M."/>
            <person name="Grainger R."/>
            <person name="Grammer T."/>
            <person name="Khokha M.K."/>
            <person name="Richardson P.M."/>
            <person name="Rokhsar D.S."/>
        </authorList>
    </citation>
    <scope>NUCLEOTIDE SEQUENCE [LARGE SCALE GENOMIC DNA]</scope>
    <source>
        <strain evidence="1">Nigerian</strain>
    </source>
</reference>
<sequence>MASLCPGAYRATPSMGHLMASLCPRGLPSYPPQYILMGQIYQKRMTLPAAMQHIVGGRFGAGDGIIRSSSYVQRYNRRRGRNVLAASHSKCT</sequence>
<protein>
    <submittedName>
        <fullName evidence="1">Uncharacterized protein</fullName>
    </submittedName>
</protein>